<keyword evidence="4" id="KW-1185">Reference proteome</keyword>
<dbReference type="PANTHER" id="PTHR23288:SF12">
    <property type="entry name" value="RNA POLYMERASE II ELONGATION FACTOR ELL2 ISOFORM X1"/>
    <property type="match status" value="1"/>
</dbReference>
<evidence type="ECO:0000313" key="4">
    <source>
        <dbReference type="Proteomes" id="UP000261500"/>
    </source>
</evidence>
<evidence type="ECO:0000259" key="2">
    <source>
        <dbReference type="Pfam" id="PF10390"/>
    </source>
</evidence>
<dbReference type="Pfam" id="PF10390">
    <property type="entry name" value="ELL"/>
    <property type="match status" value="1"/>
</dbReference>
<organism evidence="3 4">
    <name type="scientific">Poecilia latipinna</name>
    <name type="common">sailfin molly</name>
    <dbReference type="NCBI Taxonomy" id="48699"/>
    <lineage>
        <taxon>Eukaryota</taxon>
        <taxon>Metazoa</taxon>
        <taxon>Chordata</taxon>
        <taxon>Craniata</taxon>
        <taxon>Vertebrata</taxon>
        <taxon>Euteleostomi</taxon>
        <taxon>Actinopterygii</taxon>
        <taxon>Neopterygii</taxon>
        <taxon>Teleostei</taxon>
        <taxon>Neoteleostei</taxon>
        <taxon>Acanthomorphata</taxon>
        <taxon>Ovalentaria</taxon>
        <taxon>Atherinomorphae</taxon>
        <taxon>Cyprinodontiformes</taxon>
        <taxon>Poeciliidae</taxon>
        <taxon>Poeciliinae</taxon>
        <taxon>Poecilia</taxon>
    </lineage>
</organism>
<dbReference type="GO" id="GO:0008023">
    <property type="term" value="C:transcription elongation factor complex"/>
    <property type="evidence" value="ECO:0007669"/>
    <property type="project" value="InterPro"/>
</dbReference>
<dbReference type="STRING" id="48699.ENSPLAP00000011979"/>
<dbReference type="PANTHER" id="PTHR23288">
    <property type="entry name" value="OCCLUDIN AND RNA POLYMERASE II ELONGATION FACTOR ELL"/>
    <property type="match status" value="1"/>
</dbReference>
<feature type="transmembrane region" description="Helical" evidence="1">
    <location>
        <begin position="21"/>
        <end position="42"/>
    </location>
</feature>
<evidence type="ECO:0000256" key="1">
    <source>
        <dbReference type="SAM" id="Phobius"/>
    </source>
</evidence>
<keyword evidence="1" id="KW-0472">Membrane</keyword>
<dbReference type="GO" id="GO:0032968">
    <property type="term" value="P:positive regulation of transcription elongation by RNA polymerase II"/>
    <property type="evidence" value="ECO:0007669"/>
    <property type="project" value="TreeGrafter"/>
</dbReference>
<dbReference type="GO" id="GO:0042795">
    <property type="term" value="P:snRNA transcription by RNA polymerase II"/>
    <property type="evidence" value="ECO:0007669"/>
    <property type="project" value="TreeGrafter"/>
</dbReference>
<accession>A0A3B3UH50</accession>
<evidence type="ECO:0000313" key="3">
    <source>
        <dbReference type="Ensembl" id="ENSPLAP00000011979.1"/>
    </source>
</evidence>
<dbReference type="AlphaFoldDB" id="A0A3B3UH50"/>
<keyword evidence="1" id="KW-0812">Transmembrane</keyword>
<name>A0A3B3UH50_9TELE</name>
<protein>
    <recommendedName>
        <fullName evidence="2">RNA polymerase II elongation factor ELL N-terminal domain-containing protein</fullName>
    </recommendedName>
</protein>
<reference evidence="3" key="2">
    <citation type="submission" date="2025-09" db="UniProtKB">
        <authorList>
            <consortium name="Ensembl"/>
        </authorList>
    </citation>
    <scope>IDENTIFICATION</scope>
</reference>
<sequence>RHKWVKINGQLCLKCPRPGGLLKMFLTVSHSYFFCFYLWQYIKIPAPTTESPDGFRVFSFYLSSDSKDKPQSSFDCIHQFISGEGRDHLESKGSIQDKITVCATDDSYQTTRERMSQVEKDIWSRTAIEIKPGPSKFWS</sequence>
<reference evidence="3" key="1">
    <citation type="submission" date="2025-08" db="UniProtKB">
        <authorList>
            <consortium name="Ensembl"/>
        </authorList>
    </citation>
    <scope>IDENTIFICATION</scope>
</reference>
<keyword evidence="1" id="KW-1133">Transmembrane helix</keyword>
<feature type="domain" description="RNA polymerase II elongation factor ELL N-terminal" evidence="2">
    <location>
        <begin position="42"/>
        <end position="135"/>
    </location>
</feature>
<proteinExistence type="predicted"/>
<dbReference type="Ensembl" id="ENSPLAT00000019551.1">
    <property type="protein sequence ID" value="ENSPLAP00000011979.1"/>
    <property type="gene ID" value="ENSPLAG00000015207.1"/>
</dbReference>
<dbReference type="InterPro" id="IPR019464">
    <property type="entry name" value="ELL_N"/>
</dbReference>
<dbReference type="GO" id="GO:0006368">
    <property type="term" value="P:transcription elongation by RNA polymerase II"/>
    <property type="evidence" value="ECO:0007669"/>
    <property type="project" value="InterPro"/>
</dbReference>
<dbReference type="GO" id="GO:0000987">
    <property type="term" value="F:cis-regulatory region sequence-specific DNA binding"/>
    <property type="evidence" value="ECO:0007669"/>
    <property type="project" value="TreeGrafter"/>
</dbReference>
<dbReference type="InterPro" id="IPR031176">
    <property type="entry name" value="ELL/occludin"/>
</dbReference>
<dbReference type="Proteomes" id="UP000261500">
    <property type="component" value="Unplaced"/>
</dbReference>
<dbReference type="GeneTree" id="ENSGT00940000164943"/>